<evidence type="ECO:0000313" key="5">
    <source>
        <dbReference type="Proteomes" id="UP000320300"/>
    </source>
</evidence>
<evidence type="ECO:0000256" key="2">
    <source>
        <dbReference type="SAM" id="MobiDB-lite"/>
    </source>
</evidence>
<dbReference type="SUPFAM" id="SSF54928">
    <property type="entry name" value="RNA-binding domain, RBD"/>
    <property type="match status" value="1"/>
</dbReference>
<dbReference type="PANTHER" id="PTHR48025:SF1">
    <property type="entry name" value="RRM DOMAIN-CONTAINING PROTEIN"/>
    <property type="match status" value="1"/>
</dbReference>
<dbReference type="GO" id="GO:0003729">
    <property type="term" value="F:mRNA binding"/>
    <property type="evidence" value="ECO:0007669"/>
    <property type="project" value="TreeGrafter"/>
</dbReference>
<dbReference type="InterPro" id="IPR000504">
    <property type="entry name" value="RRM_dom"/>
</dbReference>
<sequence>MVKLFIGGFPLNYTELELVQLVALHGTVNTVKIVRDKKTGICKGYAFLEMKSLADANNAVEALSGRSLNGQTLTLKVNEETEPAPAAKKPFRPAPPKPAYVKVERPAGVVKVDRPAGVVKPKRPRKA</sequence>
<reference evidence="4 5" key="1">
    <citation type="submission" date="2017-05" db="EMBL/GenBank/DDBJ databases">
        <authorList>
            <person name="Varghese N."/>
            <person name="Submissions S."/>
        </authorList>
    </citation>
    <scope>NUCLEOTIDE SEQUENCE [LARGE SCALE GENOMIC DNA]</scope>
    <source>
        <strain evidence="4 5">DSM 19036</strain>
    </source>
</reference>
<evidence type="ECO:0000313" key="4">
    <source>
        <dbReference type="EMBL" id="SMO96403.1"/>
    </source>
</evidence>
<dbReference type="InterPro" id="IPR050502">
    <property type="entry name" value="Euk_RNA-bind_prot"/>
</dbReference>
<feature type="region of interest" description="Disordered" evidence="2">
    <location>
        <begin position="79"/>
        <end position="99"/>
    </location>
</feature>
<dbReference type="PANTHER" id="PTHR48025">
    <property type="entry name" value="OS02G0815200 PROTEIN"/>
    <property type="match status" value="1"/>
</dbReference>
<dbReference type="AlphaFoldDB" id="A0A521FJL7"/>
<dbReference type="PROSITE" id="PS50102">
    <property type="entry name" value="RRM"/>
    <property type="match status" value="1"/>
</dbReference>
<dbReference type="Gene3D" id="3.30.70.330">
    <property type="match status" value="1"/>
</dbReference>
<dbReference type="EMBL" id="FXTN01000013">
    <property type="protein sequence ID" value="SMO96403.1"/>
    <property type="molecule type" value="Genomic_DNA"/>
</dbReference>
<dbReference type="SMART" id="SM00360">
    <property type="entry name" value="RRM"/>
    <property type="match status" value="1"/>
</dbReference>
<dbReference type="OrthoDB" id="797376at2"/>
<organism evidence="4 5">
    <name type="scientific">Pedobacter westerhofensis</name>
    <dbReference type="NCBI Taxonomy" id="425512"/>
    <lineage>
        <taxon>Bacteria</taxon>
        <taxon>Pseudomonadati</taxon>
        <taxon>Bacteroidota</taxon>
        <taxon>Sphingobacteriia</taxon>
        <taxon>Sphingobacteriales</taxon>
        <taxon>Sphingobacteriaceae</taxon>
        <taxon>Pedobacter</taxon>
    </lineage>
</organism>
<evidence type="ECO:0000259" key="3">
    <source>
        <dbReference type="PROSITE" id="PS50102"/>
    </source>
</evidence>
<accession>A0A521FJL7</accession>
<protein>
    <submittedName>
        <fullName evidence="4">RNA recognition motif. (A.k.a. RRM, RBD, or RNP domain)</fullName>
    </submittedName>
</protein>
<dbReference type="RefSeq" id="WP_142530495.1">
    <property type="nucleotide sequence ID" value="NZ_CBCSJO010000012.1"/>
</dbReference>
<keyword evidence="1" id="KW-0694">RNA-binding</keyword>
<dbReference type="CDD" id="cd00590">
    <property type="entry name" value="RRM_SF"/>
    <property type="match status" value="1"/>
</dbReference>
<dbReference type="InterPro" id="IPR035979">
    <property type="entry name" value="RBD_domain_sf"/>
</dbReference>
<evidence type="ECO:0000256" key="1">
    <source>
        <dbReference type="ARBA" id="ARBA00022884"/>
    </source>
</evidence>
<proteinExistence type="predicted"/>
<feature type="domain" description="RRM" evidence="3">
    <location>
        <begin position="2"/>
        <end position="80"/>
    </location>
</feature>
<dbReference type="Proteomes" id="UP000320300">
    <property type="component" value="Unassembled WGS sequence"/>
</dbReference>
<dbReference type="InterPro" id="IPR012677">
    <property type="entry name" value="Nucleotide-bd_a/b_plait_sf"/>
</dbReference>
<keyword evidence="5" id="KW-1185">Reference proteome</keyword>
<gene>
    <name evidence="4" type="ORF">SAMN06265348_11364</name>
</gene>
<name>A0A521FJL7_9SPHI</name>
<dbReference type="Pfam" id="PF00076">
    <property type="entry name" value="RRM_1"/>
    <property type="match status" value="1"/>
</dbReference>